<organism evidence="1 2">
    <name type="scientific">Dioscorea alata</name>
    <name type="common">Purple yam</name>
    <dbReference type="NCBI Taxonomy" id="55571"/>
    <lineage>
        <taxon>Eukaryota</taxon>
        <taxon>Viridiplantae</taxon>
        <taxon>Streptophyta</taxon>
        <taxon>Embryophyta</taxon>
        <taxon>Tracheophyta</taxon>
        <taxon>Spermatophyta</taxon>
        <taxon>Magnoliopsida</taxon>
        <taxon>Liliopsida</taxon>
        <taxon>Dioscoreales</taxon>
        <taxon>Dioscoreaceae</taxon>
        <taxon>Dioscorea</taxon>
    </lineage>
</organism>
<keyword evidence="1" id="KW-0067">ATP-binding</keyword>
<comment type="caution">
    <text evidence="1">The sequence shown here is derived from an EMBL/GenBank/DDBJ whole genome shotgun (WGS) entry which is preliminary data.</text>
</comment>
<gene>
    <name evidence="1" type="ORF">IHE45_16G013000</name>
</gene>
<keyword evidence="1" id="KW-0547">Nucleotide-binding</keyword>
<proteinExistence type="predicted"/>
<dbReference type="EC" id="3.6.4.12" evidence="1"/>
<keyword evidence="1" id="KW-0347">Helicase</keyword>
<dbReference type="Proteomes" id="UP000827976">
    <property type="component" value="Chromosome 16"/>
</dbReference>
<sequence length="142" mass="15744">MSRAKLGDLPAMWSFDDSFSWNRCYMLAEIRSEGKGAEKLGGFAVDKYHECLQKLNDEPREEAACADISVLLMIMAGTGSRKDFIGNVQTLILLIRVSSLPNILALNFTIAAADRIGSVRPKEVAKKLSISTFHSFCLQLCR</sequence>
<evidence type="ECO:0000313" key="2">
    <source>
        <dbReference type="Proteomes" id="UP000827976"/>
    </source>
</evidence>
<keyword evidence="1" id="KW-0378">Hydrolase</keyword>
<reference evidence="2" key="1">
    <citation type="journal article" date="2022" name="Nat. Commun.">
        <title>Chromosome evolution and the genetic basis of agronomically important traits in greater yam.</title>
        <authorList>
            <person name="Bredeson J.V."/>
            <person name="Lyons J.B."/>
            <person name="Oniyinde I.O."/>
            <person name="Okereke N.R."/>
            <person name="Kolade O."/>
            <person name="Nnabue I."/>
            <person name="Nwadili C.O."/>
            <person name="Hribova E."/>
            <person name="Parker M."/>
            <person name="Nwogha J."/>
            <person name="Shu S."/>
            <person name="Carlson J."/>
            <person name="Kariba R."/>
            <person name="Muthemba S."/>
            <person name="Knop K."/>
            <person name="Barton G.J."/>
            <person name="Sherwood A.V."/>
            <person name="Lopez-Montes A."/>
            <person name="Asiedu R."/>
            <person name="Jamnadass R."/>
            <person name="Muchugi A."/>
            <person name="Goodstein D."/>
            <person name="Egesi C.N."/>
            <person name="Featherston J."/>
            <person name="Asfaw A."/>
            <person name="Simpson G.G."/>
            <person name="Dolezel J."/>
            <person name="Hendre P.S."/>
            <person name="Van Deynze A."/>
            <person name="Kumar P.L."/>
            <person name="Obidiegwu J.E."/>
            <person name="Bhattacharjee R."/>
            <person name="Rokhsar D.S."/>
        </authorList>
    </citation>
    <scope>NUCLEOTIDE SEQUENCE [LARGE SCALE GENOMIC DNA]</scope>
    <source>
        <strain evidence="2">cv. TDa95/00328</strain>
    </source>
</reference>
<accession>A0ACB7UFY7</accession>
<dbReference type="EMBL" id="CM037026">
    <property type="protein sequence ID" value="KAH7659151.1"/>
    <property type="molecule type" value="Genomic_DNA"/>
</dbReference>
<name>A0ACB7UFY7_DIOAL</name>
<keyword evidence="2" id="KW-1185">Reference proteome</keyword>
<evidence type="ECO:0000313" key="1">
    <source>
        <dbReference type="EMBL" id="KAH7659151.1"/>
    </source>
</evidence>
<protein>
    <submittedName>
        <fullName evidence="1">DNA helicase UvrD/REP type protein</fullName>
        <ecNumber evidence="1">3.6.4.12</ecNumber>
    </submittedName>
</protein>